<proteinExistence type="predicted"/>
<name>A0AAW2Z493_9EUKA</name>
<accession>A0AAW2Z493</accession>
<keyword evidence="2" id="KW-1185">Reference proteome</keyword>
<gene>
    <name evidence="1" type="ORF">AKO1_004815</name>
</gene>
<sequence length="141" mass="16399">MVTDYYAYLNTAAEKTGRIPAILEDIDKDRADITMDDLIQQPKILLTKDSEELSVDMGTRCDEFVGGLFMTTTETSYLLAEFFEEELNKANDLLAERKVVQSFKQFFGAVHLMTEIDNWYRDFEEDEVIEELMEMIKNIVE</sequence>
<organism evidence="1 2">
    <name type="scientific">Acrasis kona</name>
    <dbReference type="NCBI Taxonomy" id="1008807"/>
    <lineage>
        <taxon>Eukaryota</taxon>
        <taxon>Discoba</taxon>
        <taxon>Heterolobosea</taxon>
        <taxon>Tetramitia</taxon>
        <taxon>Eutetramitia</taxon>
        <taxon>Acrasidae</taxon>
        <taxon>Acrasis</taxon>
    </lineage>
</organism>
<dbReference type="AlphaFoldDB" id="A0AAW2Z493"/>
<comment type="caution">
    <text evidence="1">The sequence shown here is derived from an EMBL/GenBank/DDBJ whole genome shotgun (WGS) entry which is preliminary data.</text>
</comment>
<evidence type="ECO:0000313" key="2">
    <source>
        <dbReference type="Proteomes" id="UP001431209"/>
    </source>
</evidence>
<evidence type="ECO:0000313" key="1">
    <source>
        <dbReference type="EMBL" id="KAL0484280.1"/>
    </source>
</evidence>
<reference evidence="1 2" key="1">
    <citation type="submission" date="2024-03" db="EMBL/GenBank/DDBJ databases">
        <title>The Acrasis kona genome and developmental transcriptomes reveal deep origins of eukaryotic multicellular pathways.</title>
        <authorList>
            <person name="Sheikh S."/>
            <person name="Fu C.-J."/>
            <person name="Brown M.W."/>
            <person name="Baldauf S.L."/>
        </authorList>
    </citation>
    <scope>NUCLEOTIDE SEQUENCE [LARGE SCALE GENOMIC DNA]</scope>
    <source>
        <strain evidence="1 2">ATCC MYA-3509</strain>
    </source>
</reference>
<protein>
    <submittedName>
        <fullName evidence="1">RpoB</fullName>
    </submittedName>
</protein>
<dbReference type="EMBL" id="JAOPGA020001032">
    <property type="protein sequence ID" value="KAL0484280.1"/>
    <property type="molecule type" value="Genomic_DNA"/>
</dbReference>
<dbReference type="Proteomes" id="UP001431209">
    <property type="component" value="Unassembled WGS sequence"/>
</dbReference>